<dbReference type="AlphaFoldDB" id="A0A3P7WKN8"/>
<dbReference type="Proteomes" id="UP000050761">
    <property type="component" value="Unassembled WGS sequence"/>
</dbReference>
<accession>A0A3P7WKN8</accession>
<keyword evidence="2" id="KW-1185">Reference proteome</keyword>
<sequence length="245" mass="27659">MRMCQMFIFYVHDLLAHRNYAWHVHNFRVIYNCEYERIADDYVQGCQRSPPLTPPMEHALNFKALPYNSTSIYIEAATNAVFEWRDKSVLVPATNKFDEKIEELSNILNWKTLQLGCSVQICGGGIIATVACIYEQPPLSAGEEMYIIGEPCGDGGKCTQFQPATCNDFSLCVFNATSSSSTLSTTSANTTTITTTTQSTTRMHPAPGINQICPSNGDMNDRIRQKATDMHNYRRFVARVFYFKN</sequence>
<reference evidence="3" key="2">
    <citation type="submission" date="2019-09" db="UniProtKB">
        <authorList>
            <consortium name="WormBaseParasite"/>
        </authorList>
    </citation>
    <scope>IDENTIFICATION</scope>
</reference>
<evidence type="ECO:0000313" key="3">
    <source>
        <dbReference type="WBParaSite" id="HPBE_0000454501-mRNA-1"/>
    </source>
</evidence>
<dbReference type="Gene3D" id="3.40.33.10">
    <property type="entry name" value="CAP"/>
    <property type="match status" value="1"/>
</dbReference>
<reference evidence="1 2" key="1">
    <citation type="submission" date="2018-11" db="EMBL/GenBank/DDBJ databases">
        <authorList>
            <consortium name="Pathogen Informatics"/>
        </authorList>
    </citation>
    <scope>NUCLEOTIDE SEQUENCE [LARGE SCALE GENOMIC DNA]</scope>
</reference>
<gene>
    <name evidence="1" type="ORF">HPBE_LOCUS4546</name>
</gene>
<name>A0A3P7WKN8_HELPZ</name>
<dbReference type="WBParaSite" id="HPBE_0000454501-mRNA-1">
    <property type="protein sequence ID" value="HPBE_0000454501-mRNA-1"/>
    <property type="gene ID" value="HPBE_0000454501"/>
</dbReference>
<dbReference type="SUPFAM" id="SSF55797">
    <property type="entry name" value="PR-1-like"/>
    <property type="match status" value="1"/>
</dbReference>
<evidence type="ECO:0000313" key="2">
    <source>
        <dbReference type="Proteomes" id="UP000050761"/>
    </source>
</evidence>
<protein>
    <submittedName>
        <fullName evidence="3">SCP domain-containing protein</fullName>
    </submittedName>
</protein>
<dbReference type="InterPro" id="IPR035940">
    <property type="entry name" value="CAP_sf"/>
</dbReference>
<evidence type="ECO:0000313" key="1">
    <source>
        <dbReference type="EMBL" id="VDO61590.1"/>
    </source>
</evidence>
<organism evidence="1">
    <name type="scientific">Heligmosomoides polygyrus</name>
    <name type="common">Parasitic roundworm</name>
    <dbReference type="NCBI Taxonomy" id="6339"/>
    <lineage>
        <taxon>Eukaryota</taxon>
        <taxon>Metazoa</taxon>
        <taxon>Ecdysozoa</taxon>
        <taxon>Nematoda</taxon>
        <taxon>Chromadorea</taxon>
        <taxon>Rhabditida</taxon>
        <taxon>Rhabditina</taxon>
        <taxon>Rhabditomorpha</taxon>
        <taxon>Strongyloidea</taxon>
        <taxon>Heligmosomidae</taxon>
        <taxon>Heligmosomoides</taxon>
    </lineage>
</organism>
<dbReference type="OrthoDB" id="5909920at2759"/>
<dbReference type="EMBL" id="UZAH01025328">
    <property type="protein sequence ID" value="VDO61590.1"/>
    <property type="molecule type" value="Genomic_DNA"/>
</dbReference>
<proteinExistence type="predicted"/>